<reference evidence="1" key="1">
    <citation type="submission" date="2021-10" db="EMBL/GenBank/DDBJ databases">
        <authorList>
            <person name="Mesa V."/>
        </authorList>
    </citation>
    <scope>NUCLEOTIDE SEQUENCE</scope>
    <source>
        <strain evidence="1">CC3_PB</strain>
    </source>
</reference>
<gene>
    <name evidence="1" type="ORF">CNEO_41312</name>
</gene>
<sequence>MTLGNVHDSVSFLGIYEKIKKEWIGYNKLYNKYSVMI</sequence>
<protein>
    <submittedName>
        <fullName evidence="1">Uncharacterized protein</fullName>
    </submittedName>
</protein>
<evidence type="ECO:0000313" key="2">
    <source>
        <dbReference type="Proteomes" id="UP000789738"/>
    </source>
</evidence>
<comment type="caution">
    <text evidence="1">The sequence shown here is derived from an EMBL/GenBank/DDBJ whole genome shotgun (WGS) entry which is preliminary data.</text>
</comment>
<dbReference type="EMBL" id="CAKJVE010000004">
    <property type="protein sequence ID" value="CAG9704526.1"/>
    <property type="molecule type" value="Genomic_DNA"/>
</dbReference>
<organism evidence="1 2">
    <name type="scientific">Clostridium neonatale</name>
    <dbReference type="NCBI Taxonomy" id="137838"/>
    <lineage>
        <taxon>Bacteria</taxon>
        <taxon>Bacillati</taxon>
        <taxon>Bacillota</taxon>
        <taxon>Clostridia</taxon>
        <taxon>Eubacteriales</taxon>
        <taxon>Clostridiaceae</taxon>
        <taxon>Clostridium</taxon>
    </lineage>
</organism>
<proteinExistence type="predicted"/>
<dbReference type="Proteomes" id="UP000789738">
    <property type="component" value="Unassembled WGS sequence"/>
</dbReference>
<name>A0AA86MIP3_9CLOT</name>
<accession>A0AA86MIP3</accession>
<evidence type="ECO:0000313" key="1">
    <source>
        <dbReference type="EMBL" id="CAG9704526.1"/>
    </source>
</evidence>
<dbReference type="AlphaFoldDB" id="A0AA86MIP3"/>